<proteinExistence type="predicted"/>
<keyword evidence="4 8" id="KW-1133">Transmembrane helix</keyword>
<accession>A0AAI8YVG5</accession>
<evidence type="ECO:0000256" key="2">
    <source>
        <dbReference type="ARBA" id="ARBA00022692"/>
    </source>
</evidence>
<keyword evidence="10" id="KW-1185">Reference proteome</keyword>
<comment type="subcellular location">
    <subcellularLocation>
        <location evidence="1">Endoplasmic reticulum membrane</location>
        <topology evidence="1">Multi-pass membrane protein</topology>
    </subcellularLocation>
</comment>
<dbReference type="GO" id="GO:0005789">
    <property type="term" value="C:endoplasmic reticulum membrane"/>
    <property type="evidence" value="ECO:0007669"/>
    <property type="project" value="UniProtKB-SubCell"/>
</dbReference>
<feature type="transmembrane region" description="Helical" evidence="8">
    <location>
        <begin position="46"/>
        <end position="72"/>
    </location>
</feature>
<feature type="transmembrane region" description="Helical" evidence="8">
    <location>
        <begin position="282"/>
        <end position="307"/>
    </location>
</feature>
<feature type="region of interest" description="Disordered" evidence="7">
    <location>
        <begin position="333"/>
        <end position="366"/>
    </location>
</feature>
<sequence>MASKSLQADAEDDEQRGFIASLTATITNAILTPIRPFLSRAALKTYLTTFLLLSTAFVLLGFAITAYVLFYWSYIPRIGFERTIHLQFDSVYENHYNELPKVPPYPYPYGSAVLASDIVASQGYDIWIELSMPRTQDNQDAGNFMLDVNMYAPSEKGDGLPTSGNIIAPLKADISPTSPTADPALLLATSRRSAILPYRSPWVDLIHKATELHWYLLGFRSESATLKVPIFERVAFAKGFQNVPSTLRLEIQSTHRLQIYSAKALFRARFRGVRWVMYNHRILSAIFFISAFWMTEILFAGLAWLGLHLILSKPAEQDRAEVKAEEVSRSIKREAGVKEEEEVKPELSDTERTFPSFTGQPALRYHSPPTQVKQEAEDEHAVMIPEKAVEADDEDEEVDDFLDSGIGTSLESSGPARRESMRRRRGRAPVAGVSPNGWHDGEDERHV</sequence>
<dbReference type="InterPro" id="IPR009617">
    <property type="entry name" value="Seipin"/>
</dbReference>
<dbReference type="PANTHER" id="PTHR21212">
    <property type="entry name" value="BERNARDINELLI-SEIP CONGENITAL LIPODYSTROPHY 2 HOMOLOG BSCL2 PROTEIN"/>
    <property type="match status" value="1"/>
</dbReference>
<protein>
    <submittedName>
        <fullName evidence="9">Seipin homolog</fullName>
    </submittedName>
</protein>
<evidence type="ECO:0000256" key="7">
    <source>
        <dbReference type="SAM" id="MobiDB-lite"/>
    </source>
</evidence>
<evidence type="ECO:0000256" key="8">
    <source>
        <dbReference type="SAM" id="Phobius"/>
    </source>
</evidence>
<feature type="compositionally biased region" description="Acidic residues" evidence="7">
    <location>
        <begin position="391"/>
        <end position="402"/>
    </location>
</feature>
<name>A0AAI8YVG5_9PEZI</name>
<evidence type="ECO:0000256" key="4">
    <source>
        <dbReference type="ARBA" id="ARBA00022989"/>
    </source>
</evidence>
<organism evidence="9 10">
    <name type="scientific">Lecanosticta acicola</name>
    <dbReference type="NCBI Taxonomy" id="111012"/>
    <lineage>
        <taxon>Eukaryota</taxon>
        <taxon>Fungi</taxon>
        <taxon>Dikarya</taxon>
        <taxon>Ascomycota</taxon>
        <taxon>Pezizomycotina</taxon>
        <taxon>Dothideomycetes</taxon>
        <taxon>Dothideomycetidae</taxon>
        <taxon>Mycosphaerellales</taxon>
        <taxon>Mycosphaerellaceae</taxon>
        <taxon>Lecanosticta</taxon>
    </lineage>
</organism>
<keyword evidence="5" id="KW-0443">Lipid metabolism</keyword>
<evidence type="ECO:0000256" key="6">
    <source>
        <dbReference type="ARBA" id="ARBA00023136"/>
    </source>
</evidence>
<dbReference type="PANTHER" id="PTHR21212:SF0">
    <property type="entry name" value="SEIPIN"/>
    <property type="match status" value="1"/>
</dbReference>
<evidence type="ECO:0000256" key="3">
    <source>
        <dbReference type="ARBA" id="ARBA00022824"/>
    </source>
</evidence>
<comment type="caution">
    <text evidence="9">The sequence shown here is derived from an EMBL/GenBank/DDBJ whole genome shotgun (WGS) entry which is preliminary data.</text>
</comment>
<dbReference type="EMBL" id="CAVMBE010000012">
    <property type="protein sequence ID" value="CAK3918086.1"/>
    <property type="molecule type" value="Genomic_DNA"/>
</dbReference>
<evidence type="ECO:0000313" key="10">
    <source>
        <dbReference type="Proteomes" id="UP001296104"/>
    </source>
</evidence>
<gene>
    <name evidence="9" type="ORF">LECACI_7A002727</name>
</gene>
<evidence type="ECO:0000256" key="1">
    <source>
        <dbReference type="ARBA" id="ARBA00004477"/>
    </source>
</evidence>
<keyword evidence="2 8" id="KW-0812">Transmembrane</keyword>
<keyword evidence="6 8" id="KW-0472">Membrane</keyword>
<evidence type="ECO:0000256" key="5">
    <source>
        <dbReference type="ARBA" id="ARBA00023098"/>
    </source>
</evidence>
<dbReference type="GO" id="GO:0140042">
    <property type="term" value="P:lipid droplet formation"/>
    <property type="evidence" value="ECO:0007669"/>
    <property type="project" value="UniProtKB-ARBA"/>
</dbReference>
<dbReference type="Proteomes" id="UP001296104">
    <property type="component" value="Unassembled WGS sequence"/>
</dbReference>
<evidence type="ECO:0000313" key="9">
    <source>
        <dbReference type="EMBL" id="CAK3918086.1"/>
    </source>
</evidence>
<dbReference type="CDD" id="cd23995">
    <property type="entry name" value="Seipin_BSCL2_like"/>
    <property type="match status" value="1"/>
</dbReference>
<dbReference type="Pfam" id="PF06775">
    <property type="entry name" value="Seipin"/>
    <property type="match status" value="1"/>
</dbReference>
<keyword evidence="3" id="KW-0256">Endoplasmic reticulum</keyword>
<dbReference type="AlphaFoldDB" id="A0AAI8YVG5"/>
<feature type="region of interest" description="Disordered" evidence="7">
    <location>
        <begin position="388"/>
        <end position="447"/>
    </location>
</feature>
<reference evidence="9" key="1">
    <citation type="submission" date="2023-11" db="EMBL/GenBank/DDBJ databases">
        <authorList>
            <person name="Alioto T."/>
            <person name="Alioto T."/>
            <person name="Gomez Garrido J."/>
        </authorList>
    </citation>
    <scope>NUCLEOTIDE SEQUENCE</scope>
</reference>
<dbReference type="GO" id="GO:0006629">
    <property type="term" value="P:lipid metabolic process"/>
    <property type="evidence" value="ECO:0007669"/>
    <property type="project" value="UniProtKB-KW"/>
</dbReference>